<gene>
    <name evidence="3" type="ORF">NSPWAT_0915</name>
</gene>
<feature type="transmembrane region" description="Helical" evidence="2">
    <location>
        <begin position="94"/>
        <end position="113"/>
    </location>
</feature>
<feature type="region of interest" description="Disordered" evidence="1">
    <location>
        <begin position="53"/>
        <end position="89"/>
    </location>
</feature>
<accession>A0ABM9HC86</accession>
<dbReference type="EMBL" id="OX336137">
    <property type="protein sequence ID" value="CAI2717774.1"/>
    <property type="molecule type" value="Genomic_DNA"/>
</dbReference>
<feature type="compositionally biased region" description="Acidic residues" evidence="1">
    <location>
        <begin position="1"/>
        <end position="10"/>
    </location>
</feature>
<evidence type="ECO:0000313" key="4">
    <source>
        <dbReference type="Proteomes" id="UP001157733"/>
    </source>
</evidence>
<sequence>MNEEWDDLPESEGITRGPEEALEREIARSKALKVERLQLRDRVDTLQKKVERLSAENERLRQEKTAPMPKAASGGASEPHPSAPPTPPMLPRSWAWALLLFNLAALGALLALLPQR</sequence>
<keyword evidence="4" id="KW-1185">Reference proteome</keyword>
<dbReference type="Proteomes" id="UP001157733">
    <property type="component" value="Chromosome"/>
</dbReference>
<evidence type="ECO:0000256" key="2">
    <source>
        <dbReference type="SAM" id="Phobius"/>
    </source>
</evidence>
<feature type="compositionally biased region" description="Basic and acidic residues" evidence="1">
    <location>
        <begin position="53"/>
        <end position="64"/>
    </location>
</feature>
<protein>
    <submittedName>
        <fullName evidence="3">Uncharacterized protein</fullName>
    </submittedName>
</protein>
<keyword evidence="2" id="KW-1133">Transmembrane helix</keyword>
<organism evidence="3 4">
    <name type="scientific">Nitrospina watsonii</name>
    <dbReference type="NCBI Taxonomy" id="1323948"/>
    <lineage>
        <taxon>Bacteria</taxon>
        <taxon>Pseudomonadati</taxon>
        <taxon>Nitrospinota/Tectimicrobiota group</taxon>
        <taxon>Nitrospinota</taxon>
        <taxon>Nitrospinia</taxon>
        <taxon>Nitrospinales</taxon>
        <taxon>Nitrospinaceae</taxon>
        <taxon>Nitrospina</taxon>
    </lineage>
</organism>
<evidence type="ECO:0000313" key="3">
    <source>
        <dbReference type="EMBL" id="CAI2717774.1"/>
    </source>
</evidence>
<proteinExistence type="predicted"/>
<name>A0ABM9HC86_9BACT</name>
<keyword evidence="2" id="KW-0472">Membrane</keyword>
<feature type="region of interest" description="Disordered" evidence="1">
    <location>
        <begin position="1"/>
        <end position="22"/>
    </location>
</feature>
<dbReference type="RefSeq" id="WP_282010693.1">
    <property type="nucleotide sequence ID" value="NZ_OX336137.1"/>
</dbReference>
<evidence type="ECO:0000256" key="1">
    <source>
        <dbReference type="SAM" id="MobiDB-lite"/>
    </source>
</evidence>
<keyword evidence="2" id="KW-0812">Transmembrane</keyword>
<reference evidence="3 4" key="1">
    <citation type="submission" date="2022-09" db="EMBL/GenBank/DDBJ databases">
        <authorList>
            <person name="Kop L."/>
        </authorList>
    </citation>
    <scope>NUCLEOTIDE SEQUENCE [LARGE SCALE GENOMIC DNA]</scope>
    <source>
        <strain evidence="3 4">347</strain>
    </source>
</reference>